<keyword evidence="4" id="KW-0067">ATP-binding</keyword>
<evidence type="ECO:0000256" key="2">
    <source>
        <dbReference type="ARBA" id="ARBA00022741"/>
    </source>
</evidence>
<feature type="domain" description="Zinc-hook" evidence="8">
    <location>
        <begin position="343"/>
        <end position="449"/>
    </location>
</feature>
<evidence type="ECO:0000256" key="6">
    <source>
        <dbReference type="PROSITE-ProRule" id="PRU00471"/>
    </source>
</evidence>
<evidence type="ECO:0000259" key="8">
    <source>
        <dbReference type="PROSITE" id="PS51131"/>
    </source>
</evidence>
<sequence>MRCSVTIILGVYLKNIRSYVNETIVFPPKGITCIYGDVGSGKTSILMAISYALFGSQPRSQTDPIDAYSYPRAEDLLRINEYFGAVRIAFKHRGKIYVVERGIRKEKNSFSDTGGYLWILDENSRKILEQRRLTSKELKQAILEILGFRELYRGIISQRKPYLYTNAIYVPQFNISESITLGDEDRNRIINTALGLEKYVNIPRNIDKLINYIKNSILKEIKGREDTLLKQLKLYDRNRIRNEISKYEEDMKRIGEEIKVLEKRKEELRVKINDLRLEHEKLTNRLSELKIEIREIQNSEKKLVDLKAKIEKIKDEVKDLSLEVINKLIAEFDDTIQNLNMKIEELNNKLSIIDEKLQKTISRRGVIEGERNVKLSRRKELMEMVEDVKKLVEQGVCPTCKQKISRDYGEKLISNYLKDLDDLNKEIESLENKLQNIIGEIENLKAERKSILEELNKLRIDLNNVVRNRDDASRKRDLLIQLEDYKREVQELENRVREKSRVVEEADRINSEIIDIEKRISIVENEYREVDNKLFDLHKEYTRLLSEKNNLIKKLEELGRLEEEYREVVKNRERYESYIDFLGELENLVSEVEKYVRSRAYEFFREVFIDYFNKLMEGYEIVSVDVDQNFRPEIKIKIGFAEHAVNQPSGGQFISVSLAYRLALNTLFRALHKDFKDMVLILDEPTVGFSPERVGKLRELLREISGRDNQAIVVTHDRNLLDIGDCKIKLSIDPSKNTTRVEYEECFCEGIEWNEYMEAIANLLKNPQLFIK</sequence>
<keyword evidence="2" id="KW-0547">Nucleotide-binding</keyword>
<gene>
    <name evidence="9" type="ORF">ENU20_02790</name>
</gene>
<dbReference type="GO" id="GO:0016887">
    <property type="term" value="F:ATP hydrolysis activity"/>
    <property type="evidence" value="ECO:0007669"/>
    <property type="project" value="InterPro"/>
</dbReference>
<dbReference type="Gene3D" id="1.10.287.510">
    <property type="entry name" value="Helix hairpin bin"/>
    <property type="match status" value="1"/>
</dbReference>
<evidence type="ECO:0000256" key="1">
    <source>
        <dbReference type="ARBA" id="ARBA00022723"/>
    </source>
</evidence>
<dbReference type="AlphaFoldDB" id="A0A7C4JLC8"/>
<evidence type="ECO:0000256" key="5">
    <source>
        <dbReference type="ARBA" id="ARBA00023054"/>
    </source>
</evidence>
<protein>
    <submittedName>
        <fullName evidence="9">SMC family ATPase</fullName>
    </submittedName>
</protein>
<proteinExistence type="predicted"/>
<dbReference type="Pfam" id="PF13304">
    <property type="entry name" value="AAA_21"/>
    <property type="match status" value="1"/>
</dbReference>
<dbReference type="InterPro" id="IPR013134">
    <property type="entry name" value="Zn_hook_RAD50"/>
</dbReference>
<dbReference type="EMBL" id="DTBP01000017">
    <property type="protein sequence ID" value="HGQ73986.1"/>
    <property type="molecule type" value="Genomic_DNA"/>
</dbReference>
<keyword evidence="1 6" id="KW-0479">Metal-binding</keyword>
<name>A0A7C4JLC8_STAMA</name>
<dbReference type="PANTHER" id="PTHR32114">
    <property type="entry name" value="ABC TRANSPORTER ABCH.3"/>
    <property type="match status" value="1"/>
</dbReference>
<dbReference type="InterPro" id="IPR003959">
    <property type="entry name" value="ATPase_AAA_core"/>
</dbReference>
<dbReference type="GO" id="GO:0005524">
    <property type="term" value="F:ATP binding"/>
    <property type="evidence" value="ECO:0007669"/>
    <property type="project" value="UniProtKB-KW"/>
</dbReference>
<feature type="binding site" evidence="6">
    <location>
        <position position="400"/>
    </location>
    <ligand>
        <name>Zn(2+)</name>
        <dbReference type="ChEBI" id="CHEBI:29105"/>
    </ligand>
</feature>
<reference evidence="9" key="1">
    <citation type="journal article" date="2020" name="mSystems">
        <title>Genome- and Community-Level Interaction Insights into Carbon Utilization and Element Cycling Functions of Hydrothermarchaeota in Hydrothermal Sediment.</title>
        <authorList>
            <person name="Zhou Z."/>
            <person name="Liu Y."/>
            <person name="Xu W."/>
            <person name="Pan J."/>
            <person name="Luo Z.H."/>
            <person name="Li M."/>
        </authorList>
    </citation>
    <scope>NUCLEOTIDE SEQUENCE [LARGE SCALE GENOMIC DNA]</scope>
    <source>
        <strain evidence="9">SpSt-648</strain>
    </source>
</reference>
<dbReference type="SUPFAM" id="SSF52540">
    <property type="entry name" value="P-loop containing nucleoside triphosphate hydrolases"/>
    <property type="match status" value="1"/>
</dbReference>
<feature type="coiled-coil region" evidence="7">
    <location>
        <begin position="413"/>
        <end position="578"/>
    </location>
</feature>
<comment type="caution">
    <text evidence="9">The sequence shown here is derived from an EMBL/GenBank/DDBJ whole genome shotgun (WGS) entry which is preliminary data.</text>
</comment>
<evidence type="ECO:0000313" key="9">
    <source>
        <dbReference type="EMBL" id="HGQ73986.1"/>
    </source>
</evidence>
<dbReference type="GO" id="GO:0006302">
    <property type="term" value="P:double-strand break repair"/>
    <property type="evidence" value="ECO:0007669"/>
    <property type="project" value="InterPro"/>
</dbReference>
<evidence type="ECO:0000256" key="7">
    <source>
        <dbReference type="SAM" id="Coils"/>
    </source>
</evidence>
<dbReference type="PROSITE" id="PS51131">
    <property type="entry name" value="ZN_HOOK"/>
    <property type="match status" value="1"/>
</dbReference>
<evidence type="ECO:0000256" key="3">
    <source>
        <dbReference type="ARBA" id="ARBA00022833"/>
    </source>
</evidence>
<organism evidence="9">
    <name type="scientific">Staphylothermus marinus</name>
    <dbReference type="NCBI Taxonomy" id="2280"/>
    <lineage>
        <taxon>Archaea</taxon>
        <taxon>Thermoproteota</taxon>
        <taxon>Thermoprotei</taxon>
        <taxon>Desulfurococcales</taxon>
        <taxon>Desulfurococcaceae</taxon>
        <taxon>Staphylothermus</taxon>
    </lineage>
</organism>
<dbReference type="GO" id="GO:0046872">
    <property type="term" value="F:metal ion binding"/>
    <property type="evidence" value="ECO:0007669"/>
    <property type="project" value="UniProtKB-UniRule"/>
</dbReference>
<accession>A0A7C4JLC8</accession>
<dbReference type="SUPFAM" id="SSF75712">
    <property type="entry name" value="Rad50 coiled-coil Zn hook"/>
    <property type="match status" value="1"/>
</dbReference>
<evidence type="ECO:0000256" key="4">
    <source>
        <dbReference type="ARBA" id="ARBA00022840"/>
    </source>
</evidence>
<dbReference type="PANTHER" id="PTHR32114:SF2">
    <property type="entry name" value="ABC TRANSPORTER ABCH.3"/>
    <property type="match status" value="1"/>
</dbReference>
<keyword evidence="5 7" id="KW-0175">Coiled coil</keyword>
<feature type="binding site" evidence="6">
    <location>
        <position position="397"/>
    </location>
    <ligand>
        <name>Zn(2+)</name>
        <dbReference type="ChEBI" id="CHEBI:29105"/>
    </ligand>
</feature>
<dbReference type="Gene3D" id="3.40.50.300">
    <property type="entry name" value="P-loop containing nucleotide triphosphate hydrolases"/>
    <property type="match status" value="2"/>
</dbReference>
<dbReference type="InterPro" id="IPR027417">
    <property type="entry name" value="P-loop_NTPase"/>
</dbReference>
<feature type="coiled-coil region" evidence="7">
    <location>
        <begin position="237"/>
        <end position="363"/>
    </location>
</feature>
<keyword evidence="3 6" id="KW-0862">Zinc</keyword>